<dbReference type="GO" id="GO:1990281">
    <property type="term" value="C:efflux pump complex"/>
    <property type="evidence" value="ECO:0007669"/>
    <property type="project" value="TreeGrafter"/>
</dbReference>
<keyword evidence="2" id="KW-1134">Transmembrane beta strand</keyword>
<proteinExistence type="predicted"/>
<protein>
    <submittedName>
        <fullName evidence="7">TolC family protein</fullName>
    </submittedName>
</protein>
<sequence length="473" mass="54675">MRFQRLGLPALLLLSSIPVAQALTLEEYLTEVRERNGNFKGLNISVKAKESRKDEATLFFKPSFFLTGEYSDDQRPTLAPAFQGQQTMRHTLRGGLSQNFRTGTKAAISYNYYQTKINGTEGGLVRTPKFFDVAPTLEVTQSLWRNFLGKEFEANEAVQLAQVEAQRLNDQFTYKQLSMQAENAYWRLYFAQTTLRVQEESLARARKLRDWNKGRFSSNLIDESDLIQSEANLQNREIEYQDTLSDINAAQKEFNSLRQSEGEVNLEGTKGKSSSYILDATLPTKMKMREDVRAALANTKAAQANSALGVERNRPTLELYGQYSINGRDKFYSEATDQAFGATRPYSIVGVRFSAPLDFGAQSEYRKAYAQESKAAELTYQRRLYEVDRNYEILSQRFEDFKKRLKLAIKFVEVQDKKYKTEQRRYQQGRTTTFQVVQFEQDLANTELIRLRYERDLILVYNELKLFSGEEYE</sequence>
<dbReference type="GO" id="GO:0015562">
    <property type="term" value="F:efflux transmembrane transporter activity"/>
    <property type="evidence" value="ECO:0007669"/>
    <property type="project" value="InterPro"/>
</dbReference>
<keyword evidence="8" id="KW-1185">Reference proteome</keyword>
<dbReference type="RefSeq" id="WP_321392429.1">
    <property type="nucleotide sequence ID" value="NZ_CP139487.1"/>
</dbReference>
<evidence type="ECO:0000313" key="8">
    <source>
        <dbReference type="Proteomes" id="UP001324634"/>
    </source>
</evidence>
<organism evidence="7 8">
    <name type="scientific">Peredibacter starrii</name>
    <dbReference type="NCBI Taxonomy" id="28202"/>
    <lineage>
        <taxon>Bacteria</taxon>
        <taxon>Pseudomonadati</taxon>
        <taxon>Bdellovibrionota</taxon>
        <taxon>Bacteriovoracia</taxon>
        <taxon>Bacteriovoracales</taxon>
        <taxon>Bacteriovoracaceae</taxon>
        <taxon>Peredibacter</taxon>
    </lineage>
</organism>
<dbReference type="KEGG" id="psti:SOO65_15825"/>
<dbReference type="AlphaFoldDB" id="A0AAX4HLX1"/>
<dbReference type="PANTHER" id="PTHR30026:SF20">
    <property type="entry name" value="OUTER MEMBRANE PROTEIN TOLC"/>
    <property type="match status" value="1"/>
</dbReference>
<dbReference type="SUPFAM" id="SSF56954">
    <property type="entry name" value="Outer membrane efflux proteins (OEP)"/>
    <property type="match status" value="1"/>
</dbReference>
<dbReference type="Gene3D" id="1.20.1600.10">
    <property type="entry name" value="Outer membrane efflux proteins (OEP)"/>
    <property type="match status" value="1"/>
</dbReference>
<dbReference type="GO" id="GO:0009279">
    <property type="term" value="C:cell outer membrane"/>
    <property type="evidence" value="ECO:0007669"/>
    <property type="project" value="UniProtKB-SubCell"/>
</dbReference>
<evidence type="ECO:0000256" key="4">
    <source>
        <dbReference type="ARBA" id="ARBA00023136"/>
    </source>
</evidence>
<dbReference type="EMBL" id="CP139487">
    <property type="protein sequence ID" value="WPU64163.1"/>
    <property type="molecule type" value="Genomic_DNA"/>
</dbReference>
<gene>
    <name evidence="7" type="ORF">SOO65_15825</name>
</gene>
<evidence type="ECO:0000256" key="2">
    <source>
        <dbReference type="ARBA" id="ARBA00022452"/>
    </source>
</evidence>
<dbReference type="Proteomes" id="UP001324634">
    <property type="component" value="Chromosome"/>
</dbReference>
<dbReference type="InterPro" id="IPR051906">
    <property type="entry name" value="TolC-like"/>
</dbReference>
<name>A0AAX4HLX1_9BACT</name>
<comment type="subcellular location">
    <subcellularLocation>
        <location evidence="1">Cell outer membrane</location>
    </subcellularLocation>
</comment>
<keyword evidence="3" id="KW-0812">Transmembrane</keyword>
<keyword evidence="4" id="KW-0472">Membrane</keyword>
<evidence type="ECO:0000313" key="7">
    <source>
        <dbReference type="EMBL" id="WPU64163.1"/>
    </source>
</evidence>
<keyword evidence="5" id="KW-0998">Cell outer membrane</keyword>
<evidence type="ECO:0000256" key="3">
    <source>
        <dbReference type="ARBA" id="ARBA00022692"/>
    </source>
</evidence>
<evidence type="ECO:0000256" key="6">
    <source>
        <dbReference type="SAM" id="SignalP"/>
    </source>
</evidence>
<evidence type="ECO:0000256" key="5">
    <source>
        <dbReference type="ARBA" id="ARBA00023237"/>
    </source>
</evidence>
<evidence type="ECO:0000256" key="1">
    <source>
        <dbReference type="ARBA" id="ARBA00004442"/>
    </source>
</evidence>
<feature type="chain" id="PRO_5043802801" evidence="6">
    <location>
        <begin position="23"/>
        <end position="473"/>
    </location>
</feature>
<keyword evidence="6" id="KW-0732">Signal</keyword>
<dbReference type="GO" id="GO:0015288">
    <property type="term" value="F:porin activity"/>
    <property type="evidence" value="ECO:0007669"/>
    <property type="project" value="TreeGrafter"/>
</dbReference>
<reference evidence="7 8" key="1">
    <citation type="submission" date="2023-11" db="EMBL/GenBank/DDBJ databases">
        <title>Peredibacter starrii A3.12.</title>
        <authorList>
            <person name="Mitchell R.J."/>
        </authorList>
    </citation>
    <scope>NUCLEOTIDE SEQUENCE [LARGE SCALE GENOMIC DNA]</scope>
    <source>
        <strain evidence="7 8">A3.12</strain>
    </source>
</reference>
<dbReference type="PANTHER" id="PTHR30026">
    <property type="entry name" value="OUTER MEMBRANE PROTEIN TOLC"/>
    <property type="match status" value="1"/>
</dbReference>
<accession>A0AAX4HLX1</accession>
<feature type="signal peptide" evidence="6">
    <location>
        <begin position="1"/>
        <end position="22"/>
    </location>
</feature>